<dbReference type="InterPro" id="IPR036388">
    <property type="entry name" value="WH-like_DNA-bd_sf"/>
</dbReference>
<evidence type="ECO:0000256" key="2">
    <source>
        <dbReference type="ARBA" id="ARBA00023015"/>
    </source>
</evidence>
<organism evidence="5 6">
    <name type="scientific">Companilactobacillus nantensis DSM 16982</name>
    <dbReference type="NCBI Taxonomy" id="1423774"/>
    <lineage>
        <taxon>Bacteria</taxon>
        <taxon>Bacillati</taxon>
        <taxon>Bacillota</taxon>
        <taxon>Bacilli</taxon>
        <taxon>Lactobacillales</taxon>
        <taxon>Lactobacillaceae</taxon>
        <taxon>Companilactobacillus</taxon>
    </lineage>
</organism>
<dbReference type="InterPro" id="IPR036390">
    <property type="entry name" value="WH_DNA-bd_sf"/>
</dbReference>
<name>A0A0R1WEL3_9LACO</name>
<dbReference type="RefSeq" id="WP_057893241.1">
    <property type="nucleotide sequence ID" value="NZ_AZFV01000050.1"/>
</dbReference>
<dbReference type="SUPFAM" id="SSF46785">
    <property type="entry name" value="Winged helix' DNA-binding domain"/>
    <property type="match status" value="1"/>
</dbReference>
<sequence length="124" mass="14298">MKEKRLTSREADIMKILWDSEEALSSREISKKKENLTLNTVQATMRTLLKRNLVIADSIGYSGTVLTRKYISNLSEEDYYESLMTKKGISNFLTNFIGKSDNAELDKIEDMIKQKKKEINGLEK</sequence>
<keyword evidence="6" id="KW-1185">Reference proteome</keyword>
<proteinExistence type="inferred from homology"/>
<dbReference type="PATRIC" id="fig|1423774.3.peg.2287"/>
<dbReference type="AlphaFoldDB" id="A0A0R1WEL3"/>
<comment type="caution">
    <text evidence="5">The sequence shown here is derived from an EMBL/GenBank/DDBJ whole genome shotgun (WGS) entry which is preliminary data.</text>
</comment>
<keyword evidence="4" id="KW-0804">Transcription</keyword>
<dbReference type="EMBL" id="AZFV01000050">
    <property type="protein sequence ID" value="KRM14137.1"/>
    <property type="molecule type" value="Genomic_DNA"/>
</dbReference>
<gene>
    <name evidence="5" type="ORF">FD31_GL002206</name>
</gene>
<dbReference type="STRING" id="1423774.FD31_GL002206"/>
<keyword evidence="2" id="KW-0805">Transcription regulation</keyword>
<dbReference type="Gene3D" id="1.10.10.10">
    <property type="entry name" value="Winged helix-like DNA-binding domain superfamily/Winged helix DNA-binding domain"/>
    <property type="match status" value="1"/>
</dbReference>
<accession>A0A0R1WEL3</accession>
<evidence type="ECO:0008006" key="7">
    <source>
        <dbReference type="Google" id="ProtNLM"/>
    </source>
</evidence>
<evidence type="ECO:0000256" key="1">
    <source>
        <dbReference type="ARBA" id="ARBA00011046"/>
    </source>
</evidence>
<dbReference type="GO" id="GO:0045892">
    <property type="term" value="P:negative regulation of DNA-templated transcription"/>
    <property type="evidence" value="ECO:0007669"/>
    <property type="project" value="InterPro"/>
</dbReference>
<comment type="similarity">
    <text evidence="1">Belongs to the BlaI transcriptional regulatory family.</text>
</comment>
<evidence type="ECO:0000256" key="3">
    <source>
        <dbReference type="ARBA" id="ARBA00023125"/>
    </source>
</evidence>
<dbReference type="Pfam" id="PF03965">
    <property type="entry name" value="Penicillinase_R"/>
    <property type="match status" value="1"/>
</dbReference>
<dbReference type="Proteomes" id="UP000051302">
    <property type="component" value="Unassembled WGS sequence"/>
</dbReference>
<dbReference type="GO" id="GO:0003677">
    <property type="term" value="F:DNA binding"/>
    <property type="evidence" value="ECO:0007669"/>
    <property type="project" value="UniProtKB-KW"/>
</dbReference>
<protein>
    <recommendedName>
        <fullName evidence="7">Penicillinase repressor</fullName>
    </recommendedName>
</protein>
<dbReference type="InterPro" id="IPR005650">
    <property type="entry name" value="BlaI_family"/>
</dbReference>
<evidence type="ECO:0000313" key="5">
    <source>
        <dbReference type="EMBL" id="KRM14137.1"/>
    </source>
</evidence>
<reference evidence="5 6" key="1">
    <citation type="journal article" date="2015" name="Genome Announc.">
        <title>Expanding the biotechnology potential of lactobacilli through comparative genomics of 213 strains and associated genera.</title>
        <authorList>
            <person name="Sun Z."/>
            <person name="Harris H.M."/>
            <person name="McCann A."/>
            <person name="Guo C."/>
            <person name="Argimon S."/>
            <person name="Zhang W."/>
            <person name="Yang X."/>
            <person name="Jeffery I.B."/>
            <person name="Cooney J.C."/>
            <person name="Kagawa T.F."/>
            <person name="Liu W."/>
            <person name="Song Y."/>
            <person name="Salvetti E."/>
            <person name="Wrobel A."/>
            <person name="Rasinkangas P."/>
            <person name="Parkhill J."/>
            <person name="Rea M.C."/>
            <person name="O'Sullivan O."/>
            <person name="Ritari J."/>
            <person name="Douillard F.P."/>
            <person name="Paul Ross R."/>
            <person name="Yang R."/>
            <person name="Briner A.E."/>
            <person name="Felis G.E."/>
            <person name="de Vos W.M."/>
            <person name="Barrangou R."/>
            <person name="Klaenhammer T.R."/>
            <person name="Caufield P.W."/>
            <person name="Cui Y."/>
            <person name="Zhang H."/>
            <person name="O'Toole P.W."/>
        </authorList>
    </citation>
    <scope>NUCLEOTIDE SEQUENCE [LARGE SCALE GENOMIC DNA]</scope>
    <source>
        <strain evidence="5 6">DSM 16982</strain>
    </source>
</reference>
<keyword evidence="3" id="KW-0238">DNA-binding</keyword>
<evidence type="ECO:0000256" key="4">
    <source>
        <dbReference type="ARBA" id="ARBA00023163"/>
    </source>
</evidence>
<evidence type="ECO:0000313" key="6">
    <source>
        <dbReference type="Proteomes" id="UP000051302"/>
    </source>
</evidence>